<evidence type="ECO:0000259" key="1">
    <source>
        <dbReference type="Pfam" id="PF08241"/>
    </source>
</evidence>
<feature type="domain" description="Methyltransferase type 11" evidence="1">
    <location>
        <begin position="168"/>
        <end position="217"/>
    </location>
</feature>
<keyword evidence="2" id="KW-0808">Transferase</keyword>
<evidence type="ECO:0000313" key="3">
    <source>
        <dbReference type="Proteomes" id="UP001239680"/>
    </source>
</evidence>
<gene>
    <name evidence="2" type="ORF">Q9295_12820</name>
</gene>
<name>A0ABU0VZR1_9RHOB</name>
<dbReference type="Pfam" id="PF08241">
    <property type="entry name" value="Methyltransf_11"/>
    <property type="match status" value="1"/>
</dbReference>
<protein>
    <submittedName>
        <fullName evidence="2">Class I SAM-dependent methyltransferase</fullName>
    </submittedName>
</protein>
<comment type="caution">
    <text evidence="2">The sequence shown here is derived from an EMBL/GenBank/DDBJ whole genome shotgun (WGS) entry which is preliminary data.</text>
</comment>
<keyword evidence="3" id="KW-1185">Reference proteome</keyword>
<dbReference type="GO" id="GO:0008168">
    <property type="term" value="F:methyltransferase activity"/>
    <property type="evidence" value="ECO:0007669"/>
    <property type="project" value="UniProtKB-KW"/>
</dbReference>
<organism evidence="2 3">
    <name type="scientific">Pseudogemmobacter lacusdianii</name>
    <dbReference type="NCBI Taxonomy" id="3069608"/>
    <lineage>
        <taxon>Bacteria</taxon>
        <taxon>Pseudomonadati</taxon>
        <taxon>Pseudomonadota</taxon>
        <taxon>Alphaproteobacteria</taxon>
        <taxon>Rhodobacterales</taxon>
        <taxon>Paracoccaceae</taxon>
        <taxon>Pseudogemmobacter</taxon>
    </lineage>
</organism>
<proteinExistence type="predicted"/>
<dbReference type="GO" id="GO:0032259">
    <property type="term" value="P:methylation"/>
    <property type="evidence" value="ECO:0007669"/>
    <property type="project" value="UniProtKB-KW"/>
</dbReference>
<reference evidence="2 3" key="1">
    <citation type="submission" date="2023-08" db="EMBL/GenBank/DDBJ databases">
        <title>Characterization of two Paracoccaceae strains isolated from Phycosphere and proposal of Xinfangfangia lacusdiani sp. nov.</title>
        <authorList>
            <person name="Deng Y."/>
            <person name="Zhang Y.Q."/>
        </authorList>
    </citation>
    <scope>NUCLEOTIDE SEQUENCE [LARGE SCALE GENOMIC DNA]</scope>
    <source>
        <strain evidence="2 3">CPCC 101601</strain>
    </source>
</reference>
<dbReference type="EMBL" id="JAVDBT010000012">
    <property type="protein sequence ID" value="MDQ2067252.1"/>
    <property type="molecule type" value="Genomic_DNA"/>
</dbReference>
<evidence type="ECO:0000313" key="2">
    <source>
        <dbReference type="EMBL" id="MDQ2067252.1"/>
    </source>
</evidence>
<dbReference type="InterPro" id="IPR013216">
    <property type="entry name" value="Methyltransf_11"/>
</dbReference>
<dbReference type="Proteomes" id="UP001239680">
    <property type="component" value="Unassembled WGS sequence"/>
</dbReference>
<dbReference type="Gene3D" id="3.40.50.150">
    <property type="entry name" value="Vaccinia Virus protein VP39"/>
    <property type="match status" value="1"/>
</dbReference>
<keyword evidence="2" id="KW-0489">Methyltransferase</keyword>
<dbReference type="RefSeq" id="WP_306680956.1">
    <property type="nucleotide sequence ID" value="NZ_JAVDBT010000012.1"/>
</dbReference>
<accession>A0ABU0VZR1</accession>
<dbReference type="InterPro" id="IPR029063">
    <property type="entry name" value="SAM-dependent_MTases_sf"/>
</dbReference>
<dbReference type="SUPFAM" id="SSF53335">
    <property type="entry name" value="S-adenosyl-L-methionine-dependent methyltransferases"/>
    <property type="match status" value="1"/>
</dbReference>
<sequence length="305" mass="33989">MGVSQRLEFLSQSGAGSLPALKALSFRTYADFQEASAELGPEFMQRRAREMELGRSGGDPVRYPGHCDLCGLDTEFSCDWAIYYTHDDGSREPVWRERLVCGHCALNPRLRGAMHYLFASCGLNANSACYLTEQTTPLFGLLQPLCKGLVGSEYLQDGTLSGGRNGAGLRHEDVTALSFADESFDIIGTFEVMEHVPDYRAGLREMFRVLKPGGHLLATFPFRADLPQTLVRARLKDGGGIEHLLEPEYHGDPLSRDGVLCFYHFGWDILDELRLAGFRDARCLFYWSWEGGYLGGALPMFHATK</sequence>
<dbReference type="CDD" id="cd02440">
    <property type="entry name" value="AdoMet_MTases"/>
    <property type="match status" value="1"/>
</dbReference>